<feature type="region of interest" description="Disordered" evidence="3">
    <location>
        <begin position="79"/>
        <end position="112"/>
    </location>
</feature>
<reference evidence="5" key="1">
    <citation type="submission" date="2017-04" db="EMBL/GenBank/DDBJ databases">
        <title>Population genomics of picophytoplankton unveils novel chromosome hypervariability.</title>
        <authorList>
            <consortium name="DOE Joint Genome Institute"/>
            <person name="Blanc-Mathieu R."/>
            <person name="Krasovec M."/>
            <person name="Hebrard M."/>
            <person name="Yau S."/>
            <person name="Desgranges E."/>
            <person name="Martin J."/>
            <person name="Schackwitz W."/>
            <person name="Kuo A."/>
            <person name="Salin G."/>
            <person name="Donnadieu C."/>
            <person name="Desdevises Y."/>
            <person name="Sanchez-Ferandin S."/>
            <person name="Moreau H."/>
            <person name="Rivals E."/>
            <person name="Grigoriev I.V."/>
            <person name="Grimsley N."/>
            <person name="Eyre-Walker A."/>
            <person name="Piganeau G."/>
        </authorList>
    </citation>
    <scope>NUCLEOTIDE SEQUENCE [LARGE SCALE GENOMIC DNA]</scope>
    <source>
        <strain evidence="5">RCC 1115</strain>
    </source>
</reference>
<feature type="region of interest" description="Disordered" evidence="3">
    <location>
        <begin position="1"/>
        <end position="43"/>
    </location>
</feature>
<dbReference type="PANTHER" id="PTHR33101:SF6">
    <property type="entry name" value="ROP GUANINE NUCLEOTIDE EXCHANGE FACTOR 1"/>
    <property type="match status" value="1"/>
</dbReference>
<dbReference type="Proteomes" id="UP000195557">
    <property type="component" value="Unassembled WGS sequence"/>
</dbReference>
<feature type="domain" description="PRONE" evidence="4">
    <location>
        <begin position="165"/>
        <end position="386"/>
    </location>
</feature>
<dbReference type="PANTHER" id="PTHR33101">
    <property type="entry name" value="ROP GUANINE NUCLEOTIDE EXCHANGE FACTOR 1"/>
    <property type="match status" value="1"/>
</dbReference>
<accession>A0A1Y5IEP2</accession>
<dbReference type="InterPro" id="IPR038937">
    <property type="entry name" value="RopGEF"/>
</dbReference>
<evidence type="ECO:0000256" key="3">
    <source>
        <dbReference type="SAM" id="MobiDB-lite"/>
    </source>
</evidence>
<keyword evidence="1 2" id="KW-0344">Guanine-nucleotide releasing factor</keyword>
<dbReference type="AlphaFoldDB" id="A0A1Y5IEP2"/>
<sequence length="469" mass="51262">MREANDDDDASTRANGEAQTQRGGETGVTSSKASRTREAIERRFKTTWGAVPLLRATRANASAQAADDEVEEAMRRAIGNESSVPMPGGGGARSEDSSSGLSGARGRGSELAREHWDELRALERQLSNARAAFSSEDDDGFGYARDFEVLREWNGNVLELAAPKPTLKNPTDGLTETQYKKLLGTSQWIRGVLEGATRIFLLGVEAMPTPSVWQASVELNAKEIIGARLYGELNVGNAFNAEALADREAFGGSDSIEDDAVKGNVEVLQMLDDLEKAEAVWQSKLKEQQTIDSLQTIQWGSHSSRAKELQRKLRNSSAYRRVLYARYPNAGLTSLQQMKITRNDDVALVALSTYADDLVRVAAALRARALDVFDAHHACKGEPNPHRRRPRAPSVVEYVSMGLGYTSAVMYDLRKSLEASYDDAWQFVGITRRGCTSTPTAAPADRSPAAIHYVSDVDTDSEDEFPSSP</sequence>
<dbReference type="GO" id="GO:0005085">
    <property type="term" value="F:guanyl-nucleotide exchange factor activity"/>
    <property type="evidence" value="ECO:0007669"/>
    <property type="project" value="UniProtKB-UniRule"/>
</dbReference>
<gene>
    <name evidence="5" type="ORF">BE221DRAFT_190405</name>
</gene>
<evidence type="ECO:0000256" key="1">
    <source>
        <dbReference type="ARBA" id="ARBA00022658"/>
    </source>
</evidence>
<dbReference type="InterPro" id="IPR005512">
    <property type="entry name" value="PRONE_dom"/>
</dbReference>
<feature type="compositionally biased region" description="Polar residues" evidence="3">
    <location>
        <begin position="12"/>
        <end position="33"/>
    </location>
</feature>
<name>A0A1Y5IEP2_OSTTA</name>
<protein>
    <recommendedName>
        <fullName evidence="4">PRONE domain-containing protein</fullName>
    </recommendedName>
</protein>
<dbReference type="EMBL" id="KZ155776">
    <property type="protein sequence ID" value="OUS48048.1"/>
    <property type="molecule type" value="Genomic_DNA"/>
</dbReference>
<evidence type="ECO:0000313" key="5">
    <source>
        <dbReference type="EMBL" id="OUS48048.1"/>
    </source>
</evidence>
<dbReference type="PROSITE" id="PS51334">
    <property type="entry name" value="PRONE"/>
    <property type="match status" value="1"/>
</dbReference>
<proteinExistence type="predicted"/>
<organism evidence="5">
    <name type="scientific">Ostreococcus tauri</name>
    <name type="common">Marine green alga</name>
    <dbReference type="NCBI Taxonomy" id="70448"/>
    <lineage>
        <taxon>Eukaryota</taxon>
        <taxon>Viridiplantae</taxon>
        <taxon>Chlorophyta</taxon>
        <taxon>Mamiellophyceae</taxon>
        <taxon>Mamiellales</taxon>
        <taxon>Bathycoccaceae</taxon>
        <taxon>Ostreococcus</taxon>
    </lineage>
</organism>
<evidence type="ECO:0000259" key="4">
    <source>
        <dbReference type="PROSITE" id="PS51334"/>
    </source>
</evidence>
<dbReference type="Pfam" id="PF03759">
    <property type="entry name" value="PRONE"/>
    <property type="match status" value="1"/>
</dbReference>
<evidence type="ECO:0000256" key="2">
    <source>
        <dbReference type="PROSITE-ProRule" id="PRU00663"/>
    </source>
</evidence>